<keyword evidence="5 8" id="KW-0812">Transmembrane</keyword>
<keyword evidence="7 8" id="KW-0472">Membrane</keyword>
<comment type="subcellular location">
    <subcellularLocation>
        <location evidence="1">Cell membrane</location>
        <topology evidence="1">Multi-pass membrane protein</topology>
    </subcellularLocation>
</comment>
<proteinExistence type="inferred from homology"/>
<dbReference type="Pfam" id="PF01032">
    <property type="entry name" value="FecCD"/>
    <property type="match status" value="1"/>
</dbReference>
<dbReference type="HOGENOM" id="CLU_013016_0_3_7"/>
<dbReference type="eggNOG" id="COG0609">
    <property type="taxonomic scope" value="Bacteria"/>
</dbReference>
<dbReference type="SUPFAM" id="SSF81345">
    <property type="entry name" value="ABC transporter involved in vitamin B12 uptake, BtuC"/>
    <property type="match status" value="1"/>
</dbReference>
<name>T2GDZ6_MEGG1</name>
<dbReference type="InterPro" id="IPR000522">
    <property type="entry name" value="ABC_transptr_permease_BtuC"/>
</dbReference>
<feature type="transmembrane region" description="Helical" evidence="8">
    <location>
        <begin position="255"/>
        <end position="282"/>
    </location>
</feature>
<dbReference type="Proteomes" id="UP000016587">
    <property type="component" value="Chromosome"/>
</dbReference>
<sequence length="356" mass="36118">MHKGFWIVLVACAVCSVLVSCVLGPWDIGLHEVVRAVGGALGLMDATTLPDAVRAVVVDLRLARAVLALGVGAALAMAGVTFQAVLQNPLADPFTLGVSAGAALGATLVLGLGVRLGDVAALAGMDSALATLSLTALPVAALLGGLATLAAVLLLGRRAGGLSRETLVLAGVVVSSVLAACITLVKAVHEEAVGAMVFWIMGSLQGRGWGHVALFLPFFTVGCLVMVRYARELDLLALGEEQALLLGVDAPRVRLVLLVGATMVTAAAVAVSGIIGFVGLVAPHAFRLWLKPRSRALLAASALGGGVLLVWSDVLARTLLATETGGMELPVGVVTALLGGPFFCVLLGRGQTRRAA</sequence>
<dbReference type="AlphaFoldDB" id="T2GDZ6"/>
<dbReference type="FunFam" id="1.10.3470.10:FF:000001">
    <property type="entry name" value="Vitamin B12 ABC transporter permease BtuC"/>
    <property type="match status" value="1"/>
</dbReference>
<dbReference type="PROSITE" id="PS51257">
    <property type="entry name" value="PROKAR_LIPOPROTEIN"/>
    <property type="match status" value="1"/>
</dbReference>
<feature type="transmembrane region" description="Helical" evidence="8">
    <location>
        <begin position="331"/>
        <end position="348"/>
    </location>
</feature>
<gene>
    <name evidence="9" type="ORF">DGI_2354</name>
</gene>
<reference evidence="10" key="2">
    <citation type="submission" date="2013-07" db="EMBL/GenBank/DDBJ databases">
        <authorList>
            <person name="Morais-Silva F.O."/>
            <person name="Rezende A.M."/>
            <person name="Pimentel C."/>
            <person name="Resende D.M."/>
            <person name="Santos C.I."/>
            <person name="Clemente C."/>
            <person name="de Oliveira L.M."/>
            <person name="da Silva S.M."/>
            <person name="Costa D.A."/>
            <person name="Varela-Raposo A."/>
            <person name="Horacio E.C.A."/>
            <person name="Matos M."/>
            <person name="Flores O."/>
            <person name="Ruiz J.C."/>
            <person name="Rodrigues-Pousada C."/>
        </authorList>
    </citation>
    <scope>NUCLEOTIDE SEQUENCE [LARGE SCALE GENOMIC DNA]</scope>
    <source>
        <strain evidence="10">ATCC 19364 / DSM 1382 / NCIMB 9332 / VKM B-1759</strain>
    </source>
</reference>
<dbReference type="RefSeq" id="WP_021761067.1">
    <property type="nucleotide sequence ID" value="NC_022444.1"/>
</dbReference>
<feature type="transmembrane region" description="Helical" evidence="8">
    <location>
        <begin position="94"/>
        <end position="116"/>
    </location>
</feature>
<feature type="transmembrane region" description="Helical" evidence="8">
    <location>
        <begin position="294"/>
        <end position="311"/>
    </location>
</feature>
<dbReference type="KEGG" id="dgg:DGI_2354"/>
<evidence type="ECO:0000256" key="5">
    <source>
        <dbReference type="ARBA" id="ARBA00022692"/>
    </source>
</evidence>
<dbReference type="PANTHER" id="PTHR30472">
    <property type="entry name" value="FERRIC ENTEROBACTIN TRANSPORT SYSTEM PERMEASE PROTEIN"/>
    <property type="match status" value="1"/>
</dbReference>
<keyword evidence="4" id="KW-1003">Cell membrane</keyword>
<evidence type="ECO:0000256" key="8">
    <source>
        <dbReference type="SAM" id="Phobius"/>
    </source>
</evidence>
<keyword evidence="10" id="KW-1185">Reference proteome</keyword>
<dbReference type="GO" id="GO:0005886">
    <property type="term" value="C:plasma membrane"/>
    <property type="evidence" value="ECO:0007669"/>
    <property type="project" value="UniProtKB-SubCell"/>
</dbReference>
<dbReference type="STRING" id="1121448.DGI_2354"/>
<dbReference type="InterPro" id="IPR037294">
    <property type="entry name" value="ABC_BtuC-like"/>
</dbReference>
<feature type="transmembrane region" description="Helical" evidence="8">
    <location>
        <begin position="6"/>
        <end position="26"/>
    </location>
</feature>
<organism evidence="9 10">
    <name type="scientific">Megalodesulfovibrio gigas (strain ATCC 19364 / DSM 1382 / NCIMB 9332 / VKM B-1759)</name>
    <name type="common">Desulfovibrio gigas</name>
    <dbReference type="NCBI Taxonomy" id="1121448"/>
    <lineage>
        <taxon>Bacteria</taxon>
        <taxon>Pseudomonadati</taxon>
        <taxon>Thermodesulfobacteriota</taxon>
        <taxon>Desulfovibrionia</taxon>
        <taxon>Desulfovibrionales</taxon>
        <taxon>Desulfovibrionaceae</taxon>
        <taxon>Megalodesulfovibrio</taxon>
    </lineage>
</organism>
<evidence type="ECO:0000256" key="2">
    <source>
        <dbReference type="ARBA" id="ARBA00007935"/>
    </source>
</evidence>
<comment type="similarity">
    <text evidence="2">Belongs to the binding-protein-dependent transport system permease family. FecCD subfamily.</text>
</comment>
<evidence type="ECO:0000256" key="6">
    <source>
        <dbReference type="ARBA" id="ARBA00022989"/>
    </source>
</evidence>
<feature type="transmembrane region" description="Helical" evidence="8">
    <location>
        <begin position="167"/>
        <end position="188"/>
    </location>
</feature>
<dbReference type="GO" id="GO:0022857">
    <property type="term" value="F:transmembrane transporter activity"/>
    <property type="evidence" value="ECO:0007669"/>
    <property type="project" value="InterPro"/>
</dbReference>
<feature type="transmembrane region" description="Helical" evidence="8">
    <location>
        <begin position="62"/>
        <end position="82"/>
    </location>
</feature>
<keyword evidence="6 8" id="KW-1133">Transmembrane helix</keyword>
<evidence type="ECO:0000313" key="9">
    <source>
        <dbReference type="EMBL" id="AGW14107.1"/>
    </source>
</evidence>
<feature type="transmembrane region" description="Helical" evidence="8">
    <location>
        <begin position="128"/>
        <end position="155"/>
    </location>
</feature>
<dbReference type="CDD" id="cd06550">
    <property type="entry name" value="TM_ABC_iron-siderophores_like"/>
    <property type="match status" value="1"/>
</dbReference>
<dbReference type="EMBL" id="CP006585">
    <property type="protein sequence ID" value="AGW14107.1"/>
    <property type="molecule type" value="Genomic_DNA"/>
</dbReference>
<dbReference type="GO" id="GO:0033214">
    <property type="term" value="P:siderophore-iron import into cell"/>
    <property type="evidence" value="ECO:0007669"/>
    <property type="project" value="TreeGrafter"/>
</dbReference>
<evidence type="ECO:0000256" key="1">
    <source>
        <dbReference type="ARBA" id="ARBA00004651"/>
    </source>
</evidence>
<accession>T2GDZ6</accession>
<feature type="transmembrane region" description="Helical" evidence="8">
    <location>
        <begin position="209"/>
        <end position="230"/>
    </location>
</feature>
<protein>
    <submittedName>
        <fullName evidence="9">Putative iron compound ABC transporter permease</fullName>
    </submittedName>
</protein>
<dbReference type="PATRIC" id="fig|1121448.10.peg.2307"/>
<evidence type="ECO:0000256" key="4">
    <source>
        <dbReference type="ARBA" id="ARBA00022475"/>
    </source>
</evidence>
<dbReference type="Gene3D" id="1.10.3470.10">
    <property type="entry name" value="ABC transporter involved in vitamin B12 uptake, BtuC"/>
    <property type="match status" value="1"/>
</dbReference>
<keyword evidence="3" id="KW-0813">Transport</keyword>
<reference evidence="9 10" key="1">
    <citation type="journal article" date="2013" name="J. Bacteriol.">
        <title>Roles of HynAB and Ech, the only two hydrogenases found in the model sulfate reducer Desulfovibrio gigas.</title>
        <authorList>
            <person name="Morais-Silva F.O."/>
            <person name="Santos C.I."/>
            <person name="Rodrigues R."/>
            <person name="Pereira I.A."/>
            <person name="Rodrigues-Pousada C."/>
        </authorList>
    </citation>
    <scope>NUCLEOTIDE SEQUENCE [LARGE SCALE GENOMIC DNA]</scope>
    <source>
        <strain evidence="10">ATCC 19364 / DSM 1382 / NCIMB 9332 / VKM B-1759</strain>
    </source>
</reference>
<evidence type="ECO:0000256" key="7">
    <source>
        <dbReference type="ARBA" id="ARBA00023136"/>
    </source>
</evidence>
<dbReference type="PANTHER" id="PTHR30472:SF25">
    <property type="entry name" value="ABC TRANSPORTER PERMEASE PROTEIN MJ0876-RELATED"/>
    <property type="match status" value="1"/>
</dbReference>
<evidence type="ECO:0000256" key="3">
    <source>
        <dbReference type="ARBA" id="ARBA00022448"/>
    </source>
</evidence>
<evidence type="ECO:0000313" key="10">
    <source>
        <dbReference type="Proteomes" id="UP000016587"/>
    </source>
</evidence>